<dbReference type="EMBL" id="JBBJCI010000256">
    <property type="protein sequence ID" value="KAK7236800.1"/>
    <property type="molecule type" value="Genomic_DNA"/>
</dbReference>
<name>A0ABR1FRP4_AURAN</name>
<reference evidence="1 2" key="1">
    <citation type="submission" date="2024-03" db="EMBL/GenBank/DDBJ databases">
        <title>Aureococcus anophagefferens CCMP1851 and Kratosvirus quantuckense: Draft genome of a second virus-susceptible host strain in the model system.</title>
        <authorList>
            <person name="Chase E."/>
            <person name="Truchon A.R."/>
            <person name="Schepens W."/>
            <person name="Wilhelm S.W."/>
        </authorList>
    </citation>
    <scope>NUCLEOTIDE SEQUENCE [LARGE SCALE GENOMIC DNA]</scope>
    <source>
        <strain evidence="1 2">CCMP1851</strain>
    </source>
</reference>
<gene>
    <name evidence="1" type="ORF">SO694_00092011</name>
</gene>
<dbReference type="Pfam" id="PF05935">
    <property type="entry name" value="Arylsulfotrans"/>
    <property type="match status" value="1"/>
</dbReference>
<keyword evidence="2" id="KW-1185">Reference proteome</keyword>
<sequence>MEAQLVPGAAAKQPAKRAASAALVGLAVFGLVLFAGARLQAGAPAVELDANELKSHAHATDESSSKVSATLTYEDFTAYASVKEYLRDYAGVSKDDWSTYDDLEIYVPREITVDLDVDRVAGSIGTAAVEGHVFWGLTYSGSNDFSAAYLIVMDLRGKLKQLSPVYGKYMLDNGYTVSDDKDVKRRMFQPLGLKMFNSSHVLLALSDDGTSGPRALWDWKEDTWTSLCEGESGDSHDIQWAYEDAAIWQVDGTTKVEEIAVSSNENLAHFAEEKVQDPNHCQATEKDTQFYISSRQTNSIIKMNVNGTVEYTLGGEYGDYKIVEYDGTVYKAGDVVWSGQHNAEYFGEDEFCMFDNQEETYAIYDESRMLCVKLEDYKETKRGYVSFSYFLGEYTPHFGDNDRLTTGNQLGIFWADKIKVHDQYSVRAIEVARNTSEIAWELKVYGAKCSAGQDKGDSTCSGKRYCSNPGGGWYAYSIERVYEAPIVANVRCDGTTITFDAYNTFKQMNTFPGTYTITAAVGDDDDGTVTGDFDFEAHWRAASVSVDVPFDTSSAEITITNQFGESTTAATGC</sequence>
<accession>A0ABR1FRP4</accession>
<proteinExistence type="predicted"/>
<evidence type="ECO:0000313" key="2">
    <source>
        <dbReference type="Proteomes" id="UP001363151"/>
    </source>
</evidence>
<organism evidence="1 2">
    <name type="scientific">Aureococcus anophagefferens</name>
    <name type="common">Harmful bloom alga</name>
    <dbReference type="NCBI Taxonomy" id="44056"/>
    <lineage>
        <taxon>Eukaryota</taxon>
        <taxon>Sar</taxon>
        <taxon>Stramenopiles</taxon>
        <taxon>Ochrophyta</taxon>
        <taxon>Pelagophyceae</taxon>
        <taxon>Pelagomonadales</taxon>
        <taxon>Pelagomonadaceae</taxon>
        <taxon>Aureococcus</taxon>
    </lineage>
</organism>
<dbReference type="Proteomes" id="UP001363151">
    <property type="component" value="Unassembled WGS sequence"/>
</dbReference>
<comment type="caution">
    <text evidence="1">The sequence shown here is derived from an EMBL/GenBank/DDBJ whole genome shotgun (WGS) entry which is preliminary data.</text>
</comment>
<dbReference type="InterPro" id="IPR010262">
    <property type="entry name" value="Arylsulfotransferase_bact"/>
</dbReference>
<protein>
    <submittedName>
        <fullName evidence="1">Uncharacterized protein</fullName>
    </submittedName>
</protein>
<evidence type="ECO:0000313" key="1">
    <source>
        <dbReference type="EMBL" id="KAK7236800.1"/>
    </source>
</evidence>